<keyword evidence="6" id="KW-0804">Transcription</keyword>
<evidence type="ECO:0000256" key="6">
    <source>
        <dbReference type="ARBA" id="ARBA00023163"/>
    </source>
</evidence>
<reference evidence="12" key="1">
    <citation type="submission" date="2018-10" db="EMBL/GenBank/DDBJ databases">
        <title>Transcriptome assembly of Aceria tosichella (Wheat curl mite) Type 2.</title>
        <authorList>
            <person name="Scully E.D."/>
            <person name="Geib S.M."/>
            <person name="Palmer N.A."/>
            <person name="Gupta A.K."/>
            <person name="Sarath G."/>
            <person name="Tatineni S."/>
        </authorList>
    </citation>
    <scope>NUCLEOTIDE SEQUENCE</scope>
    <source>
        <strain evidence="12">LincolnNE</strain>
    </source>
</reference>
<dbReference type="PANTHER" id="PTHR10445">
    <property type="entry name" value="GENERAL TRANSCRIPTION FACTOR IIF SUBUNIT 2"/>
    <property type="match status" value="1"/>
</dbReference>
<feature type="compositionally biased region" description="Low complexity" evidence="9">
    <location>
        <begin position="95"/>
        <end position="105"/>
    </location>
</feature>
<name>A0A6G1S763_9ACAR</name>
<dbReference type="PANTHER" id="PTHR10445:SF0">
    <property type="entry name" value="GENERAL TRANSCRIPTION FACTOR IIF SUBUNIT 2"/>
    <property type="match status" value="1"/>
</dbReference>
<evidence type="ECO:0000256" key="9">
    <source>
        <dbReference type="SAM" id="MobiDB-lite"/>
    </source>
</evidence>
<protein>
    <recommendedName>
        <fullName evidence="3">General transcription factor IIF subunit 2</fullName>
    </recommendedName>
    <alternativeName>
        <fullName evidence="8">Transcription initiation factor IIF subunit beta</fullName>
    </alternativeName>
</protein>
<dbReference type="AlphaFoldDB" id="A0A6G1S763"/>
<dbReference type="InterPro" id="IPR036390">
    <property type="entry name" value="WH_DNA-bd_sf"/>
</dbReference>
<gene>
    <name evidence="12" type="primary">TfIIFbeta</name>
    <name evidence="12" type="ORF">g.16223</name>
</gene>
<comment type="subcellular location">
    <subcellularLocation>
        <location evidence="1">Nucleus</location>
    </subcellularLocation>
</comment>
<evidence type="ECO:0000256" key="1">
    <source>
        <dbReference type="ARBA" id="ARBA00004123"/>
    </source>
</evidence>
<evidence type="ECO:0000313" key="12">
    <source>
        <dbReference type="EMBL" id="MDE46209.1"/>
    </source>
</evidence>
<evidence type="ECO:0000256" key="3">
    <source>
        <dbReference type="ARBA" id="ARBA00020815"/>
    </source>
</evidence>
<dbReference type="InterPro" id="IPR040504">
    <property type="entry name" value="TFIIF_beta_N"/>
</dbReference>
<dbReference type="GO" id="GO:0003677">
    <property type="term" value="F:DNA binding"/>
    <property type="evidence" value="ECO:0007669"/>
    <property type="project" value="UniProtKB-KW"/>
</dbReference>
<evidence type="ECO:0000256" key="4">
    <source>
        <dbReference type="ARBA" id="ARBA00023015"/>
    </source>
</evidence>
<proteinExistence type="inferred from homology"/>
<keyword evidence="5" id="KW-0238">DNA-binding</keyword>
<keyword evidence="4" id="KW-0805">Transcription regulation</keyword>
<feature type="domain" description="TFIIF beta subunit N-terminal" evidence="11">
    <location>
        <begin position="13"/>
        <end position="116"/>
    </location>
</feature>
<dbReference type="FunFam" id="1.10.10.10:FF:000035">
    <property type="entry name" value="General transcription factor IIF subunit 2"/>
    <property type="match status" value="1"/>
</dbReference>
<evidence type="ECO:0000256" key="8">
    <source>
        <dbReference type="ARBA" id="ARBA00033388"/>
    </source>
</evidence>
<dbReference type="InterPro" id="IPR011039">
    <property type="entry name" value="TFIIF_interaction"/>
</dbReference>
<accession>A0A6G1S763</accession>
<dbReference type="GO" id="GO:0005674">
    <property type="term" value="C:transcription factor TFIIF complex"/>
    <property type="evidence" value="ECO:0007669"/>
    <property type="project" value="InterPro"/>
</dbReference>
<dbReference type="Pfam" id="PF02270">
    <property type="entry name" value="TFIIF_beta"/>
    <property type="match status" value="1"/>
</dbReference>
<dbReference type="Pfam" id="PF17683">
    <property type="entry name" value="TFIIF_beta_N"/>
    <property type="match status" value="1"/>
</dbReference>
<comment type="similarity">
    <text evidence="2">Belongs to the TFIIF beta subunit family.</text>
</comment>
<evidence type="ECO:0000256" key="5">
    <source>
        <dbReference type="ARBA" id="ARBA00023125"/>
    </source>
</evidence>
<dbReference type="GO" id="GO:0006367">
    <property type="term" value="P:transcription initiation at RNA polymerase II promoter"/>
    <property type="evidence" value="ECO:0007669"/>
    <property type="project" value="InterPro"/>
</dbReference>
<feature type="domain" description="TFIIF beta subunit HTH" evidence="10">
    <location>
        <begin position="195"/>
        <end position="258"/>
    </location>
</feature>
<dbReference type="InterPro" id="IPR040450">
    <property type="entry name" value="TFIIF_beta_HTH"/>
</dbReference>
<evidence type="ECO:0000256" key="2">
    <source>
        <dbReference type="ARBA" id="ARBA00009543"/>
    </source>
</evidence>
<dbReference type="SUPFAM" id="SSF46785">
    <property type="entry name" value="Winged helix' DNA-binding domain"/>
    <property type="match status" value="1"/>
</dbReference>
<dbReference type="EMBL" id="GGYP01001438">
    <property type="protein sequence ID" value="MDE46209.1"/>
    <property type="molecule type" value="Transcribed_RNA"/>
</dbReference>
<evidence type="ECO:0000256" key="7">
    <source>
        <dbReference type="ARBA" id="ARBA00023242"/>
    </source>
</evidence>
<dbReference type="GO" id="GO:0006368">
    <property type="term" value="P:transcription elongation by RNA polymerase II"/>
    <property type="evidence" value="ECO:0007669"/>
    <property type="project" value="UniProtKB-ARBA"/>
</dbReference>
<dbReference type="InterPro" id="IPR003196">
    <property type="entry name" value="TFIIF_beta"/>
</dbReference>
<evidence type="ECO:0000259" key="11">
    <source>
        <dbReference type="Pfam" id="PF17683"/>
    </source>
</evidence>
<evidence type="ECO:0000259" key="10">
    <source>
        <dbReference type="Pfam" id="PF02270"/>
    </source>
</evidence>
<dbReference type="SUPFAM" id="SSF50916">
    <property type="entry name" value="Rap30/74 interaction domains"/>
    <property type="match status" value="1"/>
</dbReference>
<dbReference type="InterPro" id="IPR036388">
    <property type="entry name" value="WH-like_DNA-bd_sf"/>
</dbReference>
<organism evidence="12">
    <name type="scientific">Aceria tosichella</name>
    <name type="common">wheat curl mite</name>
    <dbReference type="NCBI Taxonomy" id="561515"/>
    <lineage>
        <taxon>Eukaryota</taxon>
        <taxon>Metazoa</taxon>
        <taxon>Ecdysozoa</taxon>
        <taxon>Arthropoda</taxon>
        <taxon>Chelicerata</taxon>
        <taxon>Arachnida</taxon>
        <taxon>Acari</taxon>
        <taxon>Acariformes</taxon>
        <taxon>Trombidiformes</taxon>
        <taxon>Prostigmata</taxon>
        <taxon>Eupodina</taxon>
        <taxon>Eriophyoidea</taxon>
        <taxon>Eriophyidae</taxon>
        <taxon>Eriophyinae</taxon>
        <taxon>Aceriini</taxon>
        <taxon>Aceria</taxon>
    </lineage>
</organism>
<feature type="region of interest" description="Disordered" evidence="9">
    <location>
        <begin position="87"/>
        <end position="120"/>
    </location>
</feature>
<keyword evidence="7" id="KW-0539">Nucleus</keyword>
<sequence>MYSVDTTNTDQLDVWLVKVPKYIANNWKNAPAKTELGKLKRCQDGSYEFNLNERIDKNNPETSEKLPSQYKLSLNPITHQKMVILSQTKDPSGPTTNTSAQNGASASGGSGNNQSTANDKISFKGDVNFRGELRTKGDTFYMNLKSSSIRAAAKPAMTTKVLEKHVNTYKPRGATQLAHEAELRKKKDEARKTIREDKEVVLERLYRAFEKQQYYNIKDLVRITNQPLPPLKEILKEICVYCSSGTHKNMWELKPEYRHYKS</sequence>
<dbReference type="Gene3D" id="1.10.10.10">
    <property type="entry name" value="Winged helix-like DNA-binding domain superfamily/Winged helix DNA-binding domain"/>
    <property type="match status" value="1"/>
</dbReference>